<name>A0ABW3J8H4_9HYPH</name>
<proteinExistence type="predicted"/>
<comment type="caution">
    <text evidence="1">The sequence shown here is derived from an EMBL/GenBank/DDBJ whole genome shotgun (WGS) entry which is preliminary data.</text>
</comment>
<sequence length="246" mass="27035">MKDHSANTRTAPEENHGIPSGLAHFTLIAKGAQLAKAETADRLKTGSPDLRLLGICLCALYQAATCHRGCNKGPHLLEGLSARAYNHACAAFTLLTSGYYDEALNLVRGIGEIYHLVALSTVDQDAISHWIDSDKPTRMRDFSPSKVRAKLRRLAPELELTPSTWYSELSERYTHVTPAISPNKHNPERAIAGGIFQESGLEVSLQELIHITCGLSLMICRYFDYADLFEQISGLLLGETEEAPSD</sequence>
<dbReference type="RefSeq" id="WP_379086834.1">
    <property type="nucleotide sequence ID" value="NZ_JBHTJO010000001.1"/>
</dbReference>
<dbReference type="Proteomes" id="UP001597102">
    <property type="component" value="Unassembled WGS sequence"/>
</dbReference>
<dbReference type="EMBL" id="JBHTJO010000001">
    <property type="protein sequence ID" value="MFD0986529.1"/>
    <property type="molecule type" value="Genomic_DNA"/>
</dbReference>
<evidence type="ECO:0000313" key="2">
    <source>
        <dbReference type="Proteomes" id="UP001597102"/>
    </source>
</evidence>
<reference evidence="2" key="1">
    <citation type="journal article" date="2019" name="Int. J. Syst. Evol. Microbiol.">
        <title>The Global Catalogue of Microorganisms (GCM) 10K type strain sequencing project: providing services to taxonomists for standard genome sequencing and annotation.</title>
        <authorList>
            <consortium name="The Broad Institute Genomics Platform"/>
            <consortium name="The Broad Institute Genome Sequencing Center for Infectious Disease"/>
            <person name="Wu L."/>
            <person name="Ma J."/>
        </authorList>
    </citation>
    <scope>NUCLEOTIDE SEQUENCE [LARGE SCALE GENOMIC DNA]</scope>
    <source>
        <strain evidence="2">CCUG 61697</strain>
    </source>
</reference>
<gene>
    <name evidence="1" type="ORF">ACFQ2F_05405</name>
</gene>
<protein>
    <submittedName>
        <fullName evidence="1">Uncharacterized protein</fullName>
    </submittedName>
</protein>
<keyword evidence="2" id="KW-1185">Reference proteome</keyword>
<organism evidence="1 2">
    <name type="scientific">Methyloligella solikamskensis</name>
    <dbReference type="NCBI Taxonomy" id="1177756"/>
    <lineage>
        <taxon>Bacteria</taxon>
        <taxon>Pseudomonadati</taxon>
        <taxon>Pseudomonadota</taxon>
        <taxon>Alphaproteobacteria</taxon>
        <taxon>Hyphomicrobiales</taxon>
        <taxon>Hyphomicrobiaceae</taxon>
        <taxon>Methyloligella</taxon>
    </lineage>
</organism>
<accession>A0ABW3J8H4</accession>
<evidence type="ECO:0000313" key="1">
    <source>
        <dbReference type="EMBL" id="MFD0986529.1"/>
    </source>
</evidence>